<evidence type="ECO:0000256" key="1">
    <source>
        <dbReference type="ARBA" id="ARBA00023224"/>
    </source>
</evidence>
<proteinExistence type="predicted"/>
<dbReference type="RefSeq" id="WP_113919330.1">
    <property type="nucleotide sequence ID" value="NZ_QNRX01000001.1"/>
</dbReference>
<name>A0A366IH14_9FIRM</name>
<gene>
    <name evidence="5" type="ORF">DES36_101175</name>
</gene>
<evidence type="ECO:0000256" key="2">
    <source>
        <dbReference type="PROSITE-ProRule" id="PRU00284"/>
    </source>
</evidence>
<keyword evidence="6" id="KW-1185">Reference proteome</keyword>
<feature type="domain" description="Methyl-accepting transducer" evidence="4">
    <location>
        <begin position="111"/>
        <end position="274"/>
    </location>
</feature>
<sequence length="274" mass="30359">MSEKIFNNEVLHAFHTVIDYLPILMDEPTAIYITDEECYRVVRDVEEVPLKSQVGDSIIQAVKDAVKSGEPFIGDFEANGAKFKSYNLPIKDENGKIAGHLLMAKSLKRKQEVQNAAENIKSSLEQITMAISDLNVNLQQVVDSNQEMVNIVQESTNKTKDTNNILNFIQEISSQTNLLGLNAAIEAARAGEYGRGFDVVAKEIRKLSSSTSESVKKVDDVLKNVSNSINNLNNRILDSNQNFEVQASSLEEIAASIEELNSSAEIMHNLAEKL</sequence>
<evidence type="ECO:0000313" key="6">
    <source>
        <dbReference type="Proteomes" id="UP000253490"/>
    </source>
</evidence>
<dbReference type="PANTHER" id="PTHR32089">
    <property type="entry name" value="METHYL-ACCEPTING CHEMOTAXIS PROTEIN MCPB"/>
    <property type="match status" value="1"/>
</dbReference>
<dbReference type="Pfam" id="PF00015">
    <property type="entry name" value="MCPsignal"/>
    <property type="match status" value="1"/>
</dbReference>
<dbReference type="GO" id="GO:0016020">
    <property type="term" value="C:membrane"/>
    <property type="evidence" value="ECO:0007669"/>
    <property type="project" value="InterPro"/>
</dbReference>
<dbReference type="SUPFAM" id="SSF103190">
    <property type="entry name" value="Sensory domain-like"/>
    <property type="match status" value="1"/>
</dbReference>
<keyword evidence="3" id="KW-0175">Coiled coil</keyword>
<comment type="caution">
    <text evidence="5">The sequence shown here is derived from an EMBL/GenBank/DDBJ whole genome shotgun (WGS) entry which is preliminary data.</text>
</comment>
<keyword evidence="1 2" id="KW-0807">Transducer</keyword>
<dbReference type="SUPFAM" id="SSF58104">
    <property type="entry name" value="Methyl-accepting chemotaxis protein (MCP) signaling domain"/>
    <property type="match status" value="1"/>
</dbReference>
<dbReference type="AlphaFoldDB" id="A0A366IH14"/>
<dbReference type="InterPro" id="IPR004089">
    <property type="entry name" value="MCPsignal_dom"/>
</dbReference>
<reference evidence="5 6" key="1">
    <citation type="submission" date="2018-06" db="EMBL/GenBank/DDBJ databases">
        <title>Genomic Encyclopedia of Type Strains, Phase IV (KMG-IV): sequencing the most valuable type-strain genomes for metagenomic binning, comparative biology and taxonomic classification.</title>
        <authorList>
            <person name="Goeker M."/>
        </authorList>
    </citation>
    <scope>NUCLEOTIDE SEQUENCE [LARGE SCALE GENOMIC DNA]</scope>
    <source>
        <strain evidence="5 6">DSM 22112</strain>
    </source>
</reference>
<evidence type="ECO:0000313" key="5">
    <source>
        <dbReference type="EMBL" id="RBP70120.1"/>
    </source>
</evidence>
<dbReference type="SMART" id="SM00283">
    <property type="entry name" value="MA"/>
    <property type="match status" value="1"/>
</dbReference>
<dbReference type="PROSITE" id="PS50111">
    <property type="entry name" value="CHEMOTAXIS_TRANSDUC_2"/>
    <property type="match status" value="1"/>
</dbReference>
<dbReference type="Gene3D" id="1.10.287.950">
    <property type="entry name" value="Methyl-accepting chemotaxis protein"/>
    <property type="match status" value="1"/>
</dbReference>
<dbReference type="EMBL" id="QNRX01000001">
    <property type="protein sequence ID" value="RBP70120.1"/>
    <property type="molecule type" value="Genomic_DNA"/>
</dbReference>
<accession>A0A366IH14</accession>
<protein>
    <submittedName>
        <fullName evidence="5">Methyl-accepting chemotaxis protein (MCP) signaling protein</fullName>
    </submittedName>
</protein>
<evidence type="ECO:0000259" key="4">
    <source>
        <dbReference type="PROSITE" id="PS50111"/>
    </source>
</evidence>
<dbReference type="PANTHER" id="PTHR32089:SF112">
    <property type="entry name" value="LYSOZYME-LIKE PROTEIN-RELATED"/>
    <property type="match status" value="1"/>
</dbReference>
<dbReference type="GO" id="GO:0007165">
    <property type="term" value="P:signal transduction"/>
    <property type="evidence" value="ECO:0007669"/>
    <property type="project" value="UniProtKB-KW"/>
</dbReference>
<dbReference type="InterPro" id="IPR029151">
    <property type="entry name" value="Sensor-like_sf"/>
</dbReference>
<organism evidence="5 6">
    <name type="scientific">Alkalibaculum bacchi</name>
    <dbReference type="NCBI Taxonomy" id="645887"/>
    <lineage>
        <taxon>Bacteria</taxon>
        <taxon>Bacillati</taxon>
        <taxon>Bacillota</taxon>
        <taxon>Clostridia</taxon>
        <taxon>Eubacteriales</taxon>
        <taxon>Eubacteriaceae</taxon>
        <taxon>Alkalibaculum</taxon>
    </lineage>
</organism>
<evidence type="ECO:0000256" key="3">
    <source>
        <dbReference type="SAM" id="Coils"/>
    </source>
</evidence>
<dbReference type="Proteomes" id="UP000253490">
    <property type="component" value="Unassembled WGS sequence"/>
</dbReference>
<dbReference type="OrthoDB" id="9765776at2"/>
<feature type="coiled-coil region" evidence="3">
    <location>
        <begin position="215"/>
        <end position="242"/>
    </location>
</feature>